<reference evidence="2" key="1">
    <citation type="submission" date="2016-10" db="EMBL/GenBank/DDBJ databases">
        <authorList>
            <person name="Benchimol M."/>
            <person name="Almeida L.G."/>
            <person name="Vasconcelos A.T."/>
            <person name="Perreira-Neves A."/>
            <person name="Rosa I.A."/>
            <person name="Tasca T."/>
            <person name="Bogo M.R."/>
            <person name="de Souza W."/>
        </authorList>
    </citation>
    <scope>NUCLEOTIDE SEQUENCE [LARGE SCALE GENOMIC DNA]</scope>
    <source>
        <strain evidence="2">K</strain>
    </source>
</reference>
<accession>A0A1J4KGX3</accession>
<evidence type="ECO:0008006" key="4">
    <source>
        <dbReference type="Google" id="ProtNLM"/>
    </source>
</evidence>
<keyword evidence="1" id="KW-0472">Membrane</keyword>
<keyword evidence="1" id="KW-1133">Transmembrane helix</keyword>
<evidence type="ECO:0000313" key="3">
    <source>
        <dbReference type="Proteomes" id="UP000179807"/>
    </source>
</evidence>
<feature type="transmembrane region" description="Helical" evidence="1">
    <location>
        <begin position="270"/>
        <end position="292"/>
    </location>
</feature>
<proteinExistence type="predicted"/>
<feature type="transmembrane region" description="Helical" evidence="1">
    <location>
        <begin position="52"/>
        <end position="70"/>
    </location>
</feature>
<comment type="caution">
    <text evidence="2">The sequence shown here is derived from an EMBL/GenBank/DDBJ whole genome shotgun (WGS) entry which is preliminary data.</text>
</comment>
<dbReference type="VEuPathDB" id="TrichDB:TRFO_20247"/>
<keyword evidence="1" id="KW-0812">Transmembrane</keyword>
<feature type="transmembrane region" description="Helical" evidence="1">
    <location>
        <begin position="20"/>
        <end position="40"/>
    </location>
</feature>
<feature type="transmembrane region" description="Helical" evidence="1">
    <location>
        <begin position="234"/>
        <end position="258"/>
    </location>
</feature>
<feature type="transmembrane region" description="Helical" evidence="1">
    <location>
        <begin position="101"/>
        <end position="120"/>
    </location>
</feature>
<feature type="transmembrane region" description="Helical" evidence="1">
    <location>
        <begin position="132"/>
        <end position="150"/>
    </location>
</feature>
<evidence type="ECO:0000313" key="2">
    <source>
        <dbReference type="EMBL" id="OHT10443.1"/>
    </source>
</evidence>
<feature type="transmembrane region" description="Helical" evidence="1">
    <location>
        <begin position="170"/>
        <end position="191"/>
    </location>
</feature>
<dbReference type="GeneID" id="94835991"/>
<name>A0A1J4KGX3_9EUKA</name>
<feature type="transmembrane region" description="Helical" evidence="1">
    <location>
        <begin position="211"/>
        <end position="228"/>
    </location>
</feature>
<keyword evidence="3" id="KW-1185">Reference proteome</keyword>
<dbReference type="AlphaFoldDB" id="A0A1J4KGX3"/>
<protein>
    <recommendedName>
        <fullName evidence="4">Amino acid transporter transmembrane domain-containing protein</fullName>
    </recommendedName>
</protein>
<dbReference type="EMBL" id="MLAK01000611">
    <property type="protein sequence ID" value="OHT10443.1"/>
    <property type="molecule type" value="Genomic_DNA"/>
</dbReference>
<dbReference type="Proteomes" id="UP000179807">
    <property type="component" value="Unassembled WGS sequence"/>
</dbReference>
<evidence type="ECO:0000256" key="1">
    <source>
        <dbReference type="SAM" id="Phobius"/>
    </source>
</evidence>
<gene>
    <name evidence="2" type="ORF">TRFO_20247</name>
</gene>
<organism evidence="2 3">
    <name type="scientific">Tritrichomonas foetus</name>
    <dbReference type="NCBI Taxonomy" id="1144522"/>
    <lineage>
        <taxon>Eukaryota</taxon>
        <taxon>Metamonada</taxon>
        <taxon>Parabasalia</taxon>
        <taxon>Tritrichomonadida</taxon>
        <taxon>Tritrichomonadidae</taxon>
        <taxon>Tritrichomonas</taxon>
    </lineage>
</organism>
<sequence length="295" mass="34559">MNKIYQIFVLNLLPNAPDWLIDGYMLDFILILFLYLPAALDTKYRSLMIFSYIKSFMTIIFLVLCVYWFVRRYVKDGFDPSDSVVIFFSSKEDYISCISEFVGSYISFPFLFVAINPMYNLTFNRANHMVKVIYIIYFLTLEIFGLFQYFTIYNIQGEVPFLYVMNGYHWSIRVARIVFMEFLACTLPALVEPMRQSMIFIIEVTDNMPKFVWCSMAILCLIASALFSTLTTRYYLLLTKLATAASMFMQFIVPPLLLLKQMDVMPKWHWVLIVLFIIGGTGITIYSIASIYELF</sequence>
<dbReference type="RefSeq" id="XP_068363579.1">
    <property type="nucleotide sequence ID" value="XM_068501287.1"/>
</dbReference>